<name>A0AAN9XZX3_9HEMI</name>
<comment type="caution">
    <text evidence="1">The sequence shown here is derived from an EMBL/GenBank/DDBJ whole genome shotgun (WGS) entry which is preliminary data.</text>
</comment>
<accession>A0AAN9XZX3</accession>
<gene>
    <name evidence="1" type="ORF">V9T40_013053</name>
</gene>
<sequence>MDVEQIYPSVMMTVAQYLIEANVTAIQNLRQNAEFLSILQTKGIVATDGIAKLLDKTDHYNSVGGVRCYEELFEMIVEFVPDKLYLFITLLEQLDEDTCCVEKFLVLLYPIQLSLLQAPPSCRVQWLEWVLTTVESYIGKMALPEDHEIESDEKKMLSSHPYVDVVLQSARRFCSFYDALVSSTLWSADNNSLAAFGFHILSGPLMHLYAEKFPEAMQIAEAIVSLIDRHSCHVCRLFDWLNERRMSNFLFKTTEIPENNDDYRPPKLNERVTAIQLALYYCVKTTNKEAFAVFPCVYERLYVLHKILFLSVRLSQYAHNAVVRQGLKLADRFLNAIEDNSIPHHYLELKVHFDFVRSMSQLSTRSYIYENRQLAFTLLKVYLNKFTPLATYLLYSHVFEATENADVDGEIVSYFRHKLFCSFNAGQLDEFHSGKRLVDLLRCFCRLEKGEKTDLLKHKSVILSTLHTFVLILGRDTKNETGVCDNFSLFKEHYFEVLKSAMELTRKEFHTEIDGLLGTQSNSSSLESKLNLIVEGEVLPPPKTQEKVESLRRDLRAIDMIQDALDMVYTYAKK</sequence>
<dbReference type="GO" id="GO:0005737">
    <property type="term" value="C:cytoplasm"/>
    <property type="evidence" value="ECO:0007669"/>
    <property type="project" value="TreeGrafter"/>
</dbReference>
<dbReference type="GO" id="GO:0055105">
    <property type="term" value="F:ubiquitin-protein transferase inhibitor activity"/>
    <property type="evidence" value="ECO:0007669"/>
    <property type="project" value="TreeGrafter"/>
</dbReference>
<dbReference type="AlphaFoldDB" id="A0AAN9XZX3"/>
<dbReference type="Proteomes" id="UP001367676">
    <property type="component" value="Unassembled WGS sequence"/>
</dbReference>
<protein>
    <recommendedName>
        <fullName evidence="3">Glomulin</fullName>
    </recommendedName>
</protein>
<reference evidence="1 2" key="1">
    <citation type="submission" date="2024-03" db="EMBL/GenBank/DDBJ databases">
        <title>Adaptation during the transition from Ophiocordyceps entomopathogen to insect associate is accompanied by gene loss and intensified selection.</title>
        <authorList>
            <person name="Ward C.M."/>
            <person name="Onetto C.A."/>
            <person name="Borneman A.R."/>
        </authorList>
    </citation>
    <scope>NUCLEOTIDE SEQUENCE [LARGE SCALE GENOMIC DNA]</scope>
    <source>
        <strain evidence="1">AWRI1</strain>
        <tissue evidence="1">Single Adult Female</tissue>
    </source>
</reference>
<proteinExistence type="predicted"/>
<evidence type="ECO:0000313" key="2">
    <source>
        <dbReference type="Proteomes" id="UP001367676"/>
    </source>
</evidence>
<dbReference type="InterPro" id="IPR019516">
    <property type="entry name" value="Glomulin/ALF4"/>
</dbReference>
<dbReference type="PANTHER" id="PTHR15430:SF1">
    <property type="entry name" value="GLOMULIN"/>
    <property type="match status" value="1"/>
</dbReference>
<keyword evidence="2" id="KW-1185">Reference proteome</keyword>
<dbReference type="EMBL" id="JBBCAQ010000036">
    <property type="protein sequence ID" value="KAK7576767.1"/>
    <property type="molecule type" value="Genomic_DNA"/>
</dbReference>
<evidence type="ECO:0008006" key="3">
    <source>
        <dbReference type="Google" id="ProtNLM"/>
    </source>
</evidence>
<evidence type="ECO:0000313" key="1">
    <source>
        <dbReference type="EMBL" id="KAK7576767.1"/>
    </source>
</evidence>
<dbReference type="PANTHER" id="PTHR15430">
    <property type="entry name" value="GLOMULIN"/>
    <property type="match status" value="1"/>
</dbReference>
<organism evidence="1 2">
    <name type="scientific">Parthenolecanium corni</name>
    <dbReference type="NCBI Taxonomy" id="536013"/>
    <lineage>
        <taxon>Eukaryota</taxon>
        <taxon>Metazoa</taxon>
        <taxon>Ecdysozoa</taxon>
        <taxon>Arthropoda</taxon>
        <taxon>Hexapoda</taxon>
        <taxon>Insecta</taxon>
        <taxon>Pterygota</taxon>
        <taxon>Neoptera</taxon>
        <taxon>Paraneoptera</taxon>
        <taxon>Hemiptera</taxon>
        <taxon>Sternorrhyncha</taxon>
        <taxon>Coccoidea</taxon>
        <taxon>Coccidae</taxon>
        <taxon>Parthenolecanium</taxon>
    </lineage>
</organism>
<dbReference type="Pfam" id="PF08568">
    <property type="entry name" value="Kinetochor_Ybp2"/>
    <property type="match status" value="1"/>
</dbReference>
<dbReference type="InterPro" id="IPR013877">
    <property type="entry name" value="YAP-bd/ALF4/Glomulin"/>
</dbReference>